<dbReference type="OrthoDB" id="2973910at2"/>
<comment type="caution">
    <text evidence="1">The sequence shown here is derived from an EMBL/GenBank/DDBJ whole genome shotgun (WGS) entry which is preliminary data.</text>
</comment>
<protein>
    <submittedName>
        <fullName evidence="1">Uncharacterized protein</fullName>
    </submittedName>
</protein>
<dbReference type="RefSeq" id="WP_155217570.1">
    <property type="nucleotide sequence ID" value="NZ_WNHB01000006.1"/>
</dbReference>
<name>A0A6N8CP91_9BACI</name>
<reference evidence="1 2" key="1">
    <citation type="submission" date="2019-11" db="EMBL/GenBank/DDBJ databases">
        <title>Terrilactibacillus tamarindus sp. nov. BCM23-1 isolated from bark of Tamarindus indica.</title>
        <authorList>
            <person name="Kingkaew E."/>
            <person name="Tanasupawat S."/>
        </authorList>
    </citation>
    <scope>NUCLEOTIDE SEQUENCE [LARGE SCALE GENOMIC DNA]</scope>
    <source>
        <strain evidence="1 2">BCM23-1</strain>
    </source>
</reference>
<dbReference type="AlphaFoldDB" id="A0A6N8CP91"/>
<evidence type="ECO:0000313" key="2">
    <source>
        <dbReference type="Proteomes" id="UP000440978"/>
    </source>
</evidence>
<evidence type="ECO:0000313" key="1">
    <source>
        <dbReference type="EMBL" id="MTT31468.1"/>
    </source>
</evidence>
<organism evidence="1 2">
    <name type="scientific">Terrilactibacillus tamarindi</name>
    <dbReference type="NCBI Taxonomy" id="2599694"/>
    <lineage>
        <taxon>Bacteria</taxon>
        <taxon>Bacillati</taxon>
        <taxon>Bacillota</taxon>
        <taxon>Bacilli</taxon>
        <taxon>Bacillales</taxon>
        <taxon>Bacillaceae</taxon>
        <taxon>Terrilactibacillus</taxon>
    </lineage>
</organism>
<sequence length="65" mass="7722">MQEKVKELKEAFLELCFEDNSVVELEEIRFKLAEISYSTIIAVREQFHLNVTDDVRNLENLYRTA</sequence>
<gene>
    <name evidence="1" type="ORF">GMB86_05470</name>
</gene>
<proteinExistence type="predicted"/>
<accession>A0A6N8CP91</accession>
<dbReference type="Proteomes" id="UP000440978">
    <property type="component" value="Unassembled WGS sequence"/>
</dbReference>
<dbReference type="EMBL" id="WNHB01000006">
    <property type="protein sequence ID" value="MTT31468.1"/>
    <property type="molecule type" value="Genomic_DNA"/>
</dbReference>
<keyword evidence="2" id="KW-1185">Reference proteome</keyword>